<sequence>MARSSGKQSASYRTCECGHAWKTRDDFLRDKNVKIVGYQPDFVNHKYNHFLFQHTMKGCGQFLGVRASDFQELREKECANELCFAKEQCPGYCKNTLDLRVCSVNCRNASDRMVATKIRTRRILRRLRPARSARIHIGSRGKPAAARSK</sequence>
<organism evidence="1 2">
    <name type="scientific">Candidatus Abyssobacteria bacterium SURF_17</name>
    <dbReference type="NCBI Taxonomy" id="2093361"/>
    <lineage>
        <taxon>Bacteria</taxon>
        <taxon>Pseudomonadati</taxon>
        <taxon>Candidatus Hydrogenedentota</taxon>
        <taxon>Candidatus Abyssobacteria</taxon>
    </lineage>
</organism>
<evidence type="ECO:0000313" key="1">
    <source>
        <dbReference type="EMBL" id="RJP71842.1"/>
    </source>
</evidence>
<comment type="caution">
    <text evidence="1">The sequence shown here is derived from an EMBL/GenBank/DDBJ whole genome shotgun (WGS) entry which is preliminary data.</text>
</comment>
<name>A0A419F142_9BACT</name>
<proteinExistence type="predicted"/>
<dbReference type="Proteomes" id="UP000285961">
    <property type="component" value="Unassembled WGS sequence"/>
</dbReference>
<dbReference type="AlphaFoldDB" id="A0A419F142"/>
<dbReference type="EMBL" id="QZKI01000054">
    <property type="protein sequence ID" value="RJP71842.1"/>
    <property type="molecule type" value="Genomic_DNA"/>
</dbReference>
<reference evidence="1 2" key="1">
    <citation type="journal article" date="2017" name="ISME J.">
        <title>Energy and carbon metabolisms in a deep terrestrial subsurface fluid microbial community.</title>
        <authorList>
            <person name="Momper L."/>
            <person name="Jungbluth S.P."/>
            <person name="Lee M.D."/>
            <person name="Amend J.P."/>
        </authorList>
    </citation>
    <scope>NUCLEOTIDE SEQUENCE [LARGE SCALE GENOMIC DNA]</scope>
    <source>
        <strain evidence="1">SURF_17</strain>
    </source>
</reference>
<gene>
    <name evidence="1" type="ORF">C4532_06955</name>
</gene>
<protein>
    <submittedName>
        <fullName evidence="1">Uncharacterized protein</fullName>
    </submittedName>
</protein>
<evidence type="ECO:0000313" key="2">
    <source>
        <dbReference type="Proteomes" id="UP000285961"/>
    </source>
</evidence>
<accession>A0A419F142</accession>